<organism evidence="2 3">
    <name type="scientific">Brevibacterium daeguense</name>
    <dbReference type="NCBI Taxonomy" id="909936"/>
    <lineage>
        <taxon>Bacteria</taxon>
        <taxon>Bacillati</taxon>
        <taxon>Actinomycetota</taxon>
        <taxon>Actinomycetes</taxon>
        <taxon>Micrococcales</taxon>
        <taxon>Brevibacteriaceae</taxon>
        <taxon>Brevibacterium</taxon>
    </lineage>
</organism>
<dbReference type="EMBL" id="BAABAZ010000006">
    <property type="protein sequence ID" value="GAA4284241.1"/>
    <property type="molecule type" value="Genomic_DNA"/>
</dbReference>
<accession>A0ABP8EJT2</accession>
<evidence type="ECO:0000313" key="2">
    <source>
        <dbReference type="EMBL" id="GAA4284241.1"/>
    </source>
</evidence>
<keyword evidence="3" id="KW-1185">Reference proteome</keyword>
<protein>
    <submittedName>
        <fullName evidence="2">Uncharacterized protein</fullName>
    </submittedName>
</protein>
<evidence type="ECO:0000313" key="3">
    <source>
        <dbReference type="Proteomes" id="UP001501586"/>
    </source>
</evidence>
<name>A0ABP8EJT2_9MICO</name>
<evidence type="ECO:0000256" key="1">
    <source>
        <dbReference type="SAM" id="MobiDB-lite"/>
    </source>
</evidence>
<feature type="region of interest" description="Disordered" evidence="1">
    <location>
        <begin position="321"/>
        <end position="349"/>
    </location>
</feature>
<feature type="compositionally biased region" description="Basic and acidic residues" evidence="1">
    <location>
        <begin position="328"/>
        <end position="337"/>
    </location>
</feature>
<gene>
    <name evidence="2" type="ORF">GCM10022261_17720</name>
</gene>
<proteinExistence type="predicted"/>
<comment type="caution">
    <text evidence="2">The sequence shown here is derived from an EMBL/GenBank/DDBJ whole genome shotgun (WGS) entry which is preliminary data.</text>
</comment>
<dbReference type="Proteomes" id="UP001501586">
    <property type="component" value="Unassembled WGS sequence"/>
</dbReference>
<sequence>MRVSDDGQVEDLVEVRRRPPRAEAEQYFWDFQDSCAERLDGFLAAIAPRPEAPAYSVESLDEIEALYLERVRTPADLDDAGPRSFFFDVFRYVGEVILRTCGGEWEWEELWEQGGPGAGLPFVRVDSPEGYLRGGTVNIYTTLTGAAGTRSGHYFRDLTTAIRNSFGDAGPLRRSSGITAMGVADPAAVNPALRDYLAHHQGELERFTTALAEQGTKLDFTAESLDRLEQVLLDRYPDKADIKADFESSFVQQAARYIAEVFVRLAGGRIDIVDPAALTRRVTPEDSLPYLEHVAADGTASPALPLSQILSGAVRAKAVGRSSTVEPRTGDKIRGQLERYAASAHPNSG</sequence>
<reference evidence="3" key="1">
    <citation type="journal article" date="2019" name="Int. J. Syst. Evol. Microbiol.">
        <title>The Global Catalogue of Microorganisms (GCM) 10K type strain sequencing project: providing services to taxonomists for standard genome sequencing and annotation.</title>
        <authorList>
            <consortium name="The Broad Institute Genomics Platform"/>
            <consortium name="The Broad Institute Genome Sequencing Center for Infectious Disease"/>
            <person name="Wu L."/>
            <person name="Ma J."/>
        </authorList>
    </citation>
    <scope>NUCLEOTIDE SEQUENCE [LARGE SCALE GENOMIC DNA]</scope>
    <source>
        <strain evidence="3">JCM 17458</strain>
    </source>
</reference>